<accession>A0A653AKB6</accession>
<dbReference type="EMBL" id="UPXZ01000039">
    <property type="protein sequence ID" value="VBB48145.1"/>
    <property type="molecule type" value="Genomic_DNA"/>
</dbReference>
<protein>
    <submittedName>
        <fullName evidence="1">Uncharacterized protein</fullName>
    </submittedName>
</protein>
<organism evidence="1">
    <name type="scientific">uncultured Paludibacter sp</name>
    <dbReference type="NCBI Taxonomy" id="497635"/>
    <lineage>
        <taxon>Bacteria</taxon>
        <taxon>Pseudomonadati</taxon>
        <taxon>Bacteroidota</taxon>
        <taxon>Bacteroidia</taxon>
        <taxon>Bacteroidales</taxon>
        <taxon>Paludibacteraceae</taxon>
        <taxon>Paludibacter</taxon>
        <taxon>environmental samples</taxon>
    </lineage>
</organism>
<sequence>MKLHNVVDFELLKFVSDTELYLHNLFGEEERNKVEGTFI</sequence>
<reference evidence="1" key="1">
    <citation type="submission" date="2018-07" db="EMBL/GenBank/DDBJ databases">
        <authorList>
            <consortium name="Genoscope - CEA"/>
            <person name="William W."/>
        </authorList>
    </citation>
    <scope>NUCLEOTIDE SEQUENCE</scope>
    <source>
        <strain evidence="1">IK1</strain>
    </source>
</reference>
<proteinExistence type="predicted"/>
<gene>
    <name evidence="1" type="ORF">TRIP_D440163</name>
</gene>
<name>A0A653AKB6_9BACT</name>
<evidence type="ECO:0000313" key="1">
    <source>
        <dbReference type="EMBL" id="VBB48145.1"/>
    </source>
</evidence>
<dbReference type="AlphaFoldDB" id="A0A653AKB6"/>